<dbReference type="GO" id="GO:0005635">
    <property type="term" value="C:nuclear envelope"/>
    <property type="evidence" value="ECO:0007669"/>
    <property type="project" value="UniProtKB-ARBA"/>
</dbReference>
<keyword evidence="3" id="KW-0539">Nucleus</keyword>
<sequence length="82" mass="9637">MDARAQQGKSDTSEISTGRGQRYFELLWRFYEKAGYYDKAALLLSRLADSENEDISLSQRFAYLSHTPSYVPKQEQIRRQRL</sequence>
<gene>
    <name evidence="5" type="ORF">KIN20_028967</name>
</gene>
<dbReference type="Proteomes" id="UP001196413">
    <property type="component" value="Unassembled WGS sequence"/>
</dbReference>
<feature type="domain" description="Nucleoporin Nup133/Nup155-like C-terminal" evidence="4">
    <location>
        <begin position="23"/>
        <end position="71"/>
    </location>
</feature>
<dbReference type="EMBL" id="JAHQIW010006047">
    <property type="protein sequence ID" value="KAJ1367938.1"/>
    <property type="molecule type" value="Genomic_DNA"/>
</dbReference>
<evidence type="ECO:0000256" key="1">
    <source>
        <dbReference type="ARBA" id="ARBA00004123"/>
    </source>
</evidence>
<evidence type="ECO:0000259" key="4">
    <source>
        <dbReference type="Pfam" id="PF03177"/>
    </source>
</evidence>
<dbReference type="AlphaFoldDB" id="A0AAD5R1Z0"/>
<dbReference type="Gene3D" id="1.25.40.440">
    <property type="entry name" value="Nucleoporin, helical domain, central subdomain"/>
    <property type="match status" value="1"/>
</dbReference>
<proteinExistence type="predicted"/>
<evidence type="ECO:0000256" key="3">
    <source>
        <dbReference type="ARBA" id="ARBA00023242"/>
    </source>
</evidence>
<comment type="caution">
    <text evidence="5">The sequence shown here is derived from an EMBL/GenBank/DDBJ whole genome shotgun (WGS) entry which is preliminary data.</text>
</comment>
<protein>
    <recommendedName>
        <fullName evidence="4">Nucleoporin Nup133/Nup155-like C-terminal domain-containing protein</fullName>
    </recommendedName>
</protein>
<keyword evidence="6" id="KW-1185">Reference proteome</keyword>
<dbReference type="InterPro" id="IPR007187">
    <property type="entry name" value="Nucleoporin_Nup133/Nup155_C"/>
</dbReference>
<evidence type="ECO:0000313" key="6">
    <source>
        <dbReference type="Proteomes" id="UP001196413"/>
    </source>
</evidence>
<organism evidence="5 6">
    <name type="scientific">Parelaphostrongylus tenuis</name>
    <name type="common">Meningeal worm</name>
    <dbReference type="NCBI Taxonomy" id="148309"/>
    <lineage>
        <taxon>Eukaryota</taxon>
        <taxon>Metazoa</taxon>
        <taxon>Ecdysozoa</taxon>
        <taxon>Nematoda</taxon>
        <taxon>Chromadorea</taxon>
        <taxon>Rhabditida</taxon>
        <taxon>Rhabditina</taxon>
        <taxon>Rhabditomorpha</taxon>
        <taxon>Strongyloidea</taxon>
        <taxon>Metastrongylidae</taxon>
        <taxon>Parelaphostrongylus</taxon>
    </lineage>
</organism>
<dbReference type="Pfam" id="PF03177">
    <property type="entry name" value="Nucleoporin_C"/>
    <property type="match status" value="1"/>
</dbReference>
<accession>A0AAD5R1Z0</accession>
<name>A0AAD5R1Z0_PARTN</name>
<evidence type="ECO:0000313" key="5">
    <source>
        <dbReference type="EMBL" id="KAJ1367938.1"/>
    </source>
</evidence>
<keyword evidence="2" id="KW-0813">Transport</keyword>
<dbReference type="InterPro" id="IPR042537">
    <property type="entry name" value="Nucleoporin_Nup155_C_2"/>
</dbReference>
<reference evidence="5" key="1">
    <citation type="submission" date="2021-06" db="EMBL/GenBank/DDBJ databases">
        <title>Parelaphostrongylus tenuis whole genome reference sequence.</title>
        <authorList>
            <person name="Garwood T.J."/>
            <person name="Larsen P.A."/>
            <person name="Fountain-Jones N.M."/>
            <person name="Garbe J.R."/>
            <person name="Macchietto M.G."/>
            <person name="Kania S.A."/>
            <person name="Gerhold R.W."/>
            <person name="Richards J.E."/>
            <person name="Wolf T.M."/>
        </authorList>
    </citation>
    <scope>NUCLEOTIDE SEQUENCE</scope>
    <source>
        <strain evidence="5">MNPRO001-30</strain>
        <tissue evidence="5">Meninges</tissue>
    </source>
</reference>
<evidence type="ECO:0000256" key="2">
    <source>
        <dbReference type="ARBA" id="ARBA00022448"/>
    </source>
</evidence>
<comment type="subcellular location">
    <subcellularLocation>
        <location evidence="1">Nucleus</location>
    </subcellularLocation>
</comment>